<dbReference type="Pfam" id="PF00005">
    <property type="entry name" value="ABC_tran"/>
    <property type="match status" value="1"/>
</dbReference>
<keyword evidence="1" id="KW-0813">Transport</keyword>
<dbReference type="SUPFAM" id="SSF52540">
    <property type="entry name" value="P-loop containing nucleoside triphosphate hydrolases"/>
    <property type="match status" value="1"/>
</dbReference>
<dbReference type="InterPro" id="IPR003593">
    <property type="entry name" value="AAA+_ATPase"/>
</dbReference>
<keyword evidence="6" id="KW-0472">Membrane</keyword>
<protein>
    <submittedName>
        <fullName evidence="8">Phosphonate ABC transporter ATP-binding protein</fullName>
        <ecNumber evidence="8">3.6.3.28</ecNumber>
    </submittedName>
</protein>
<dbReference type="CDD" id="cd03256">
    <property type="entry name" value="ABC_PhnC_transporter"/>
    <property type="match status" value="1"/>
</dbReference>
<name>A0A369KLI1_9BACT</name>
<evidence type="ECO:0000256" key="4">
    <source>
        <dbReference type="ARBA" id="ARBA00022840"/>
    </source>
</evidence>
<evidence type="ECO:0000313" key="9">
    <source>
        <dbReference type="Proteomes" id="UP000253934"/>
    </source>
</evidence>
<keyword evidence="3" id="KW-0547">Nucleotide-binding</keyword>
<sequence length="261" mass="29287">MKDNSSLLLKLENITKKYPNGVHALKGINLNVFRGEFLAVIGLSGSGKSTLLRCINRIHDPSSGNIFFSGENITNVKESQLKLVRSKIGMIFQNFNLIERKNVLHNVLLGRLSLRQALFLGGIFHPWPEEWIVAAYEALQKVGLKEKALIRADGLSGGQKQRVAIARTLLQNPELILADEPVASLDPSTSYSVMNYLKDLNQNKNITIVCNLHFLSLVREYSTRVIALKNGELIFEGKPSDISAKWFRNIYGEEAREVEIQ</sequence>
<dbReference type="PANTHER" id="PTHR43166:SF6">
    <property type="entry name" value="PHOSPHONATES IMPORT ATP-BINDING PROTEIN PHNC"/>
    <property type="match status" value="1"/>
</dbReference>
<keyword evidence="4 8" id="KW-0067">ATP-binding</keyword>
<dbReference type="EC" id="3.6.3.28" evidence="8"/>
<dbReference type="EMBL" id="QOVW01000084">
    <property type="protein sequence ID" value="RDB35499.1"/>
    <property type="molecule type" value="Genomic_DNA"/>
</dbReference>
<dbReference type="InterPro" id="IPR012693">
    <property type="entry name" value="ABC_transpr_PhnC"/>
</dbReference>
<dbReference type="PROSITE" id="PS50893">
    <property type="entry name" value="ABC_TRANSPORTER_2"/>
    <property type="match status" value="1"/>
</dbReference>
<dbReference type="PROSITE" id="PS00211">
    <property type="entry name" value="ABC_TRANSPORTER_1"/>
    <property type="match status" value="1"/>
</dbReference>
<dbReference type="GO" id="GO:0005524">
    <property type="term" value="F:ATP binding"/>
    <property type="evidence" value="ECO:0007669"/>
    <property type="project" value="UniProtKB-KW"/>
</dbReference>
<dbReference type="InterPro" id="IPR017871">
    <property type="entry name" value="ABC_transporter-like_CS"/>
</dbReference>
<dbReference type="Gene3D" id="3.40.50.300">
    <property type="entry name" value="P-loop containing nucleotide triphosphate hydrolases"/>
    <property type="match status" value="1"/>
</dbReference>
<dbReference type="Proteomes" id="UP000253934">
    <property type="component" value="Unassembled WGS sequence"/>
</dbReference>
<dbReference type="GO" id="GO:0016020">
    <property type="term" value="C:membrane"/>
    <property type="evidence" value="ECO:0007669"/>
    <property type="project" value="InterPro"/>
</dbReference>
<dbReference type="InterPro" id="IPR027417">
    <property type="entry name" value="P-loop_NTPase"/>
</dbReference>
<proteinExistence type="predicted"/>
<feature type="domain" description="ABC transporter" evidence="7">
    <location>
        <begin position="9"/>
        <end position="255"/>
    </location>
</feature>
<keyword evidence="8" id="KW-0378">Hydrolase</keyword>
<dbReference type="SMART" id="SM00382">
    <property type="entry name" value="AAA"/>
    <property type="match status" value="1"/>
</dbReference>
<evidence type="ECO:0000256" key="5">
    <source>
        <dbReference type="ARBA" id="ARBA00022967"/>
    </source>
</evidence>
<evidence type="ECO:0000256" key="6">
    <source>
        <dbReference type="ARBA" id="ARBA00023136"/>
    </source>
</evidence>
<dbReference type="InterPro" id="IPR050086">
    <property type="entry name" value="MetN_ABC_transporter-like"/>
</dbReference>
<evidence type="ECO:0000256" key="3">
    <source>
        <dbReference type="ARBA" id="ARBA00022741"/>
    </source>
</evidence>
<dbReference type="GO" id="GO:0015416">
    <property type="term" value="F:ABC-type phosphonate transporter activity"/>
    <property type="evidence" value="ECO:0007669"/>
    <property type="project" value="InterPro"/>
</dbReference>
<dbReference type="NCBIfam" id="TIGR02315">
    <property type="entry name" value="ABC_phnC"/>
    <property type="match status" value="1"/>
</dbReference>
<dbReference type="GO" id="GO:0016887">
    <property type="term" value="F:ATP hydrolysis activity"/>
    <property type="evidence" value="ECO:0007669"/>
    <property type="project" value="InterPro"/>
</dbReference>
<accession>A0A369KLI1</accession>
<keyword evidence="9" id="KW-1185">Reference proteome</keyword>
<reference evidence="8" key="1">
    <citation type="submission" date="2018-04" db="EMBL/GenBank/DDBJ databases">
        <title>Draft genome sequence of the Candidatus Spirobacillus cienkowskii, a pathogen of freshwater Daphnia species, reconstructed from hemolymph metagenomic reads.</title>
        <authorList>
            <person name="Bresciani L."/>
            <person name="Lemos L.N."/>
            <person name="Wale N."/>
            <person name="Lin J.Y."/>
            <person name="Fernandes G.R."/>
            <person name="Duffy M.A."/>
            <person name="Rodrigues J.M."/>
        </authorList>
    </citation>
    <scope>NUCLEOTIDE SEQUENCE [LARGE SCALE GENOMIC DNA]</scope>
    <source>
        <strain evidence="8">Binning01</strain>
    </source>
</reference>
<dbReference type="PANTHER" id="PTHR43166">
    <property type="entry name" value="AMINO ACID IMPORT ATP-BINDING PROTEIN"/>
    <property type="match status" value="1"/>
</dbReference>
<keyword evidence="2" id="KW-1003">Cell membrane</keyword>
<dbReference type="InterPro" id="IPR003439">
    <property type="entry name" value="ABC_transporter-like_ATP-bd"/>
</dbReference>
<keyword evidence="5" id="KW-1278">Translocase</keyword>
<evidence type="ECO:0000259" key="7">
    <source>
        <dbReference type="PROSITE" id="PS50893"/>
    </source>
</evidence>
<organism evidence="8 9">
    <name type="scientific">Spirobacillus cienkowskii</name>
    <dbReference type="NCBI Taxonomy" id="495820"/>
    <lineage>
        <taxon>Bacteria</taxon>
        <taxon>Pseudomonadati</taxon>
        <taxon>Bdellovibrionota</taxon>
        <taxon>Oligoflexia</taxon>
        <taxon>Silvanigrellales</taxon>
        <taxon>Spirobacillus</taxon>
    </lineage>
</organism>
<dbReference type="AlphaFoldDB" id="A0A369KLI1"/>
<comment type="caution">
    <text evidence="8">The sequence shown here is derived from an EMBL/GenBank/DDBJ whole genome shotgun (WGS) entry which is preliminary data.</text>
</comment>
<gene>
    <name evidence="8" type="primary">phnC</name>
    <name evidence="8" type="ORF">DCC88_09980</name>
</gene>
<evidence type="ECO:0000256" key="2">
    <source>
        <dbReference type="ARBA" id="ARBA00022475"/>
    </source>
</evidence>
<evidence type="ECO:0000313" key="8">
    <source>
        <dbReference type="EMBL" id="RDB35499.1"/>
    </source>
</evidence>
<evidence type="ECO:0000256" key="1">
    <source>
        <dbReference type="ARBA" id="ARBA00022448"/>
    </source>
</evidence>